<gene>
    <name evidence="2" type="ORF">METZ01_LOCUS494914</name>
</gene>
<reference evidence="2" key="1">
    <citation type="submission" date="2018-05" db="EMBL/GenBank/DDBJ databases">
        <authorList>
            <person name="Lanie J.A."/>
            <person name="Ng W.-L."/>
            <person name="Kazmierczak K.M."/>
            <person name="Andrzejewski T.M."/>
            <person name="Davidsen T.M."/>
            <person name="Wayne K.J."/>
            <person name="Tettelin H."/>
            <person name="Glass J.I."/>
            <person name="Rusch D."/>
            <person name="Podicherti R."/>
            <person name="Tsui H.-C.T."/>
            <person name="Winkler M.E."/>
        </authorList>
    </citation>
    <scope>NUCLEOTIDE SEQUENCE</scope>
</reference>
<dbReference type="EMBL" id="UINC01216075">
    <property type="protein sequence ID" value="SVE42060.1"/>
    <property type="molecule type" value="Genomic_DNA"/>
</dbReference>
<sequence>TYGNTAARAGNHLRAAVGVPHRHSPAHQLPQSGADGGSGRQRPLRRGFGGAADPRPRRSRAVPLVHQRRHRAALRFSARRSQPGVRRRRGADHLLRDGVFAGLHEWRSVENPLFRHAGFFRLVDARLCLRRGPAAVLHFLGVDRTRLLLPDRVLVREAVGRRSGQEGLPDDAGGGRGAVHRNPHHPAGDRRFRHTPSARSRPGARRPRHAGHADRDHAADLPWNRRQERPVSAAYL</sequence>
<evidence type="ECO:0000256" key="1">
    <source>
        <dbReference type="SAM" id="MobiDB-lite"/>
    </source>
</evidence>
<name>A0A383DCL2_9ZZZZ</name>
<feature type="non-terminal residue" evidence="2">
    <location>
        <position position="236"/>
    </location>
</feature>
<organism evidence="2">
    <name type="scientific">marine metagenome</name>
    <dbReference type="NCBI Taxonomy" id="408172"/>
    <lineage>
        <taxon>unclassified sequences</taxon>
        <taxon>metagenomes</taxon>
        <taxon>ecological metagenomes</taxon>
    </lineage>
</organism>
<evidence type="ECO:0000313" key="2">
    <source>
        <dbReference type="EMBL" id="SVE42060.1"/>
    </source>
</evidence>
<feature type="region of interest" description="Disordered" evidence="1">
    <location>
        <begin position="19"/>
        <end position="66"/>
    </location>
</feature>
<feature type="non-terminal residue" evidence="2">
    <location>
        <position position="1"/>
    </location>
</feature>
<feature type="region of interest" description="Disordered" evidence="1">
    <location>
        <begin position="160"/>
        <end position="236"/>
    </location>
</feature>
<accession>A0A383DCL2</accession>
<protein>
    <submittedName>
        <fullName evidence="2">Uncharacterized protein</fullName>
    </submittedName>
</protein>
<feature type="compositionally biased region" description="Basic and acidic residues" evidence="1">
    <location>
        <begin position="211"/>
        <end position="229"/>
    </location>
</feature>
<proteinExistence type="predicted"/>
<dbReference type="AlphaFoldDB" id="A0A383DCL2"/>
<feature type="compositionally biased region" description="Basic residues" evidence="1">
    <location>
        <begin position="191"/>
        <end position="210"/>
    </location>
</feature>